<dbReference type="PANTHER" id="PTHR43501">
    <property type="entry name" value="CYTOSOL NON-SPECIFIC DIPEPTIDASE"/>
    <property type="match status" value="1"/>
</dbReference>
<evidence type="ECO:0000313" key="3">
    <source>
        <dbReference type="Proteomes" id="UP001060164"/>
    </source>
</evidence>
<dbReference type="InterPro" id="IPR001160">
    <property type="entry name" value="Peptidase_M20C"/>
</dbReference>
<protein>
    <submittedName>
        <fullName evidence="2">Aminoacyl-histidine dipeptidase</fullName>
    </submittedName>
</protein>
<dbReference type="InterPro" id="IPR002933">
    <property type="entry name" value="Peptidase_M20"/>
</dbReference>
<dbReference type="SUPFAM" id="SSF53187">
    <property type="entry name" value="Zn-dependent exopeptidases"/>
    <property type="match status" value="1"/>
</dbReference>
<organism evidence="2 3">
    <name type="scientific">Ruminococcus gauvreauii</name>
    <dbReference type="NCBI Taxonomy" id="438033"/>
    <lineage>
        <taxon>Bacteria</taxon>
        <taxon>Bacillati</taxon>
        <taxon>Bacillota</taxon>
        <taxon>Clostridia</taxon>
        <taxon>Eubacteriales</taxon>
        <taxon>Oscillospiraceae</taxon>
        <taxon>Ruminococcus</taxon>
    </lineage>
</organism>
<name>A0ABY5VH66_9FIRM</name>
<dbReference type="CDD" id="cd03890">
    <property type="entry name" value="M20_pepD"/>
    <property type="match status" value="1"/>
</dbReference>
<dbReference type="EMBL" id="CP102290">
    <property type="protein sequence ID" value="UWP59652.1"/>
    <property type="molecule type" value="Genomic_DNA"/>
</dbReference>
<sequence>MAVLEGLKPERVFYYFEKWCQIPHGSGHTEEVRRFLTDFAREHGLTCRVDDSDNVLIEKAAAPGYETAVPVIIQGHTDMVAEKTVQSEHDFEKDGLKLSVNGDYICAEETTLGADDGIAVAYALALLEDSNLEHPALEVLLTSNEEVGLLGAGQFDASVLRGKYLINIDSEEEGILLGGCAGGVSVKCSIPVRYVEETNNRYEIRVTGLKGGHSGMEIGRQRANANILMGRILFTLKQQMPFLIAEFEGGRKHNVIPNEARALVMADEASGDILKDTVKLLEKEFCREYAGSDADITLTVTELGLSTEPALHPVSMEKILFFLMNQQNGVIHMSGLVQGMVQTSANTAVTVLTPETFDVLVSIRSSVESEKDHVASRSCYLTEFLGGECELEGEYPAWEYQETSRLREIMCRTYEALFGEQPVVTTVHAGLECGLFKGKNDALDCISFGPDILDIHSVNERVSISSVARMWEYLLHVLKNMK</sequence>
<dbReference type="Pfam" id="PF01546">
    <property type="entry name" value="Peptidase_M20"/>
    <property type="match status" value="1"/>
</dbReference>
<proteinExistence type="predicted"/>
<accession>A0ABY5VH66</accession>
<feature type="domain" description="Peptidase M20 dimerisation" evidence="1">
    <location>
        <begin position="208"/>
        <end position="289"/>
    </location>
</feature>
<dbReference type="RefSeq" id="WP_028528347.1">
    <property type="nucleotide sequence ID" value="NZ_CABLBR010000010.1"/>
</dbReference>
<evidence type="ECO:0000259" key="1">
    <source>
        <dbReference type="Pfam" id="PF07687"/>
    </source>
</evidence>
<dbReference type="Gene3D" id="3.40.630.10">
    <property type="entry name" value="Zn peptidases"/>
    <property type="match status" value="2"/>
</dbReference>
<dbReference type="Pfam" id="PF07687">
    <property type="entry name" value="M20_dimer"/>
    <property type="match status" value="1"/>
</dbReference>
<dbReference type="InterPro" id="IPR011650">
    <property type="entry name" value="Peptidase_M20_dimer"/>
</dbReference>
<dbReference type="PIRSF" id="PIRSF016599">
    <property type="entry name" value="Xaa-His_dipept"/>
    <property type="match status" value="1"/>
</dbReference>
<dbReference type="NCBIfam" id="TIGR01893">
    <property type="entry name" value="aa-his-dipept"/>
    <property type="match status" value="1"/>
</dbReference>
<dbReference type="PANTHER" id="PTHR43501:SF1">
    <property type="entry name" value="CYTOSOL NON-SPECIFIC DIPEPTIDASE"/>
    <property type="match status" value="1"/>
</dbReference>
<keyword evidence="3" id="KW-1185">Reference proteome</keyword>
<dbReference type="Proteomes" id="UP001060164">
    <property type="component" value="Chromosome"/>
</dbReference>
<reference evidence="2" key="1">
    <citation type="journal article" date="2022" name="Cell">
        <title>Design, construction, and in vivo augmentation of a complex gut microbiome.</title>
        <authorList>
            <person name="Cheng A.G."/>
            <person name="Ho P.Y."/>
            <person name="Aranda-Diaz A."/>
            <person name="Jain S."/>
            <person name="Yu F.B."/>
            <person name="Meng X."/>
            <person name="Wang M."/>
            <person name="Iakiviak M."/>
            <person name="Nagashima K."/>
            <person name="Zhao A."/>
            <person name="Murugkar P."/>
            <person name="Patil A."/>
            <person name="Atabakhsh K."/>
            <person name="Weakley A."/>
            <person name="Yan J."/>
            <person name="Brumbaugh A.R."/>
            <person name="Higginbottom S."/>
            <person name="Dimas A."/>
            <person name="Shiver A.L."/>
            <person name="Deutschbauer A."/>
            <person name="Neff N."/>
            <person name="Sonnenburg J.L."/>
            <person name="Huang K.C."/>
            <person name="Fischbach M.A."/>
        </authorList>
    </citation>
    <scope>NUCLEOTIDE SEQUENCE</scope>
    <source>
        <strain evidence="2">DSM 19829</strain>
    </source>
</reference>
<evidence type="ECO:0000313" key="2">
    <source>
        <dbReference type="EMBL" id="UWP59652.1"/>
    </source>
</evidence>
<dbReference type="PRINTS" id="PR00934">
    <property type="entry name" value="XHISDIPTASE"/>
</dbReference>
<gene>
    <name evidence="2" type="ORF">NQ502_00900</name>
</gene>